<dbReference type="SUPFAM" id="SSF47565">
    <property type="entry name" value="Insect pheromone/odorant-binding proteins"/>
    <property type="match status" value="1"/>
</dbReference>
<comment type="similarity">
    <text evidence="2">Belongs to the PBP/GOBP family.</text>
</comment>
<keyword evidence="4" id="KW-0732">Signal</keyword>
<dbReference type="InterPro" id="IPR006170">
    <property type="entry name" value="PBP/GOBP"/>
</dbReference>
<dbReference type="EMBL" id="KY445455">
    <property type="protein sequence ID" value="AQN78390.1"/>
    <property type="molecule type" value="mRNA"/>
</dbReference>
<feature type="signal peptide" evidence="4">
    <location>
        <begin position="1"/>
        <end position="21"/>
    </location>
</feature>
<dbReference type="PANTHER" id="PTHR21364:SF2">
    <property type="entry name" value="GENERAL ODORANT-BINDING PROTEIN 19A"/>
    <property type="match status" value="1"/>
</dbReference>
<evidence type="ECO:0000256" key="4">
    <source>
        <dbReference type="SAM" id="SignalP"/>
    </source>
</evidence>
<dbReference type="GO" id="GO:0005576">
    <property type="term" value="C:extracellular region"/>
    <property type="evidence" value="ECO:0007669"/>
    <property type="project" value="UniProtKB-SubCell"/>
</dbReference>
<dbReference type="GO" id="GO:0005549">
    <property type="term" value="F:odorant binding"/>
    <property type="evidence" value="ECO:0007669"/>
    <property type="project" value="InterPro"/>
</dbReference>
<dbReference type="GO" id="GO:0007608">
    <property type="term" value="P:sensory perception of smell"/>
    <property type="evidence" value="ECO:0007669"/>
    <property type="project" value="UniProtKB-ARBA"/>
</dbReference>
<dbReference type="AlphaFoldDB" id="A0A1S5VFH8"/>
<comment type="subcellular location">
    <subcellularLocation>
        <location evidence="1">Secreted</location>
    </subcellularLocation>
</comment>
<protein>
    <submittedName>
        <fullName evidence="5">Odorant-binding protein 12</fullName>
    </submittedName>
</protein>
<evidence type="ECO:0000313" key="5">
    <source>
        <dbReference type="EMBL" id="AQN78390.1"/>
    </source>
</evidence>
<name>A0A1S5VFH8_9HYME</name>
<dbReference type="FunFam" id="1.10.238.20:FF:000001">
    <property type="entry name" value="General odorant-binding protein lush"/>
    <property type="match status" value="1"/>
</dbReference>
<sequence length="139" mass="15523">MKSFLISTLAILLSVATIVHSGPIPDEFKDVAPDIRETCTKLTSVSTDLIEKAGLGDFVEDDKLKCYLKCLFDQFRLLSPHGFNFEAMLGLTPPKMTDAAVKAVKDCRDTTAKPDDMCDLSFNLHKCFYNSSPDQYFIM</sequence>
<dbReference type="InterPro" id="IPR036728">
    <property type="entry name" value="PBP_GOBP_sf"/>
</dbReference>
<dbReference type="SMART" id="SM00708">
    <property type="entry name" value="PhBP"/>
    <property type="match status" value="1"/>
</dbReference>
<accession>A0A1S5VFH8</accession>
<dbReference type="PANTHER" id="PTHR21364">
    <property type="entry name" value="GENERAL ODORANT-BINDING PROTEIN 19A"/>
    <property type="match status" value="1"/>
</dbReference>
<dbReference type="CDD" id="cd23992">
    <property type="entry name" value="PBP_GOBP"/>
    <property type="match status" value="1"/>
</dbReference>
<evidence type="ECO:0000256" key="1">
    <source>
        <dbReference type="ARBA" id="ARBA00004613"/>
    </source>
</evidence>
<organism evidence="5">
    <name type="scientific">Meteorus pulchricornis</name>
    <dbReference type="NCBI Taxonomy" id="51522"/>
    <lineage>
        <taxon>Eukaryota</taxon>
        <taxon>Metazoa</taxon>
        <taxon>Ecdysozoa</taxon>
        <taxon>Arthropoda</taxon>
        <taxon>Hexapoda</taxon>
        <taxon>Insecta</taxon>
        <taxon>Pterygota</taxon>
        <taxon>Neoptera</taxon>
        <taxon>Endopterygota</taxon>
        <taxon>Hymenoptera</taxon>
        <taxon>Apocrita</taxon>
        <taxon>Ichneumonoidea</taxon>
        <taxon>Braconidae</taxon>
        <taxon>Meteorinae</taxon>
        <taxon>Meteorus</taxon>
    </lineage>
</organism>
<dbReference type="Gene3D" id="1.10.238.20">
    <property type="entry name" value="Pheromone/general odorant binding protein domain"/>
    <property type="match status" value="1"/>
</dbReference>
<evidence type="ECO:0000256" key="2">
    <source>
        <dbReference type="ARBA" id="ARBA00008098"/>
    </source>
</evidence>
<keyword evidence="3" id="KW-0964">Secreted</keyword>
<proteinExistence type="evidence at transcript level"/>
<evidence type="ECO:0000256" key="3">
    <source>
        <dbReference type="ARBA" id="ARBA00022525"/>
    </source>
</evidence>
<dbReference type="Pfam" id="PF01395">
    <property type="entry name" value="PBP_GOBP"/>
    <property type="match status" value="1"/>
</dbReference>
<feature type="chain" id="PRO_5012119563" evidence="4">
    <location>
        <begin position="22"/>
        <end position="139"/>
    </location>
</feature>
<reference evidence="5" key="1">
    <citation type="journal article" date="2017" name="Comp. Biochem. Physiol. Part D Genomics Proteomics">
        <title>Candidate chemosensory genes identified in the endoparasitoid Meteorus pulchricornis (Hymenoptera: Braconidae) by antennal transcriptome analysis.</title>
        <authorList>
            <person name="Sheng S."/>
            <person name="Liao C.W."/>
            <person name="Zheng Y."/>
            <person name="Zhou Y."/>
            <person name="Xu Y."/>
            <person name="Song W.M."/>
            <person name="He P."/>
            <person name="Zhang J."/>
            <person name="Wu F.A."/>
        </authorList>
    </citation>
    <scope>NUCLEOTIDE SEQUENCE</scope>
    <source>
        <strain evidence="5">Zhenjiang</strain>
    </source>
</reference>